<keyword evidence="7" id="KW-1185">Reference proteome</keyword>
<evidence type="ECO:0000256" key="2">
    <source>
        <dbReference type="ARBA" id="ARBA00022692"/>
    </source>
</evidence>
<sequence length="184" mass="20922">MALSISIAVLLITSGIAADNLIMSKMNMNNITLIKSGKAIWVQIVLFTIQLQVLKYGYWFASFQLMNLKNHSKWIALFMLFSIVLKMIQEFKLKPIHNKTYPNLDDFLNIAFATSLYVFVLGFALRFLEIDQPAIYKTVIPCLLFFLLIGSLFKNFNSGKAIQLTQIIAIAMIFTGVLIFLINI</sequence>
<keyword evidence="2 5" id="KW-0812">Transmembrane</keyword>
<gene>
    <name evidence="6" type="ORF">SAMN05444484_1011157</name>
</gene>
<evidence type="ECO:0000256" key="1">
    <source>
        <dbReference type="ARBA" id="ARBA00022475"/>
    </source>
</evidence>
<keyword evidence="1" id="KW-1003">Cell membrane</keyword>
<feature type="transmembrane region" description="Helical" evidence="5">
    <location>
        <begin position="135"/>
        <end position="156"/>
    </location>
</feature>
<name>A0A1M6ZTT9_9FLAO</name>
<dbReference type="STRING" id="946677.SAMN05444484_1011157"/>
<proteinExistence type="predicted"/>
<dbReference type="OrthoDB" id="1452595at2"/>
<dbReference type="Pfam" id="PF02659">
    <property type="entry name" value="Mntp"/>
    <property type="match status" value="1"/>
</dbReference>
<feature type="transmembrane region" description="Helical" evidence="5">
    <location>
        <begin position="41"/>
        <end position="60"/>
    </location>
</feature>
<evidence type="ECO:0000256" key="3">
    <source>
        <dbReference type="ARBA" id="ARBA00022989"/>
    </source>
</evidence>
<protein>
    <submittedName>
        <fullName evidence="6">Putative manganese efflux pump</fullName>
    </submittedName>
</protein>
<evidence type="ECO:0000256" key="4">
    <source>
        <dbReference type="ARBA" id="ARBA00023136"/>
    </source>
</evidence>
<evidence type="ECO:0000256" key="5">
    <source>
        <dbReference type="SAM" id="Phobius"/>
    </source>
</evidence>
<dbReference type="EMBL" id="FRBT01000001">
    <property type="protein sequence ID" value="SHL33901.1"/>
    <property type="molecule type" value="Genomic_DNA"/>
</dbReference>
<reference evidence="7" key="1">
    <citation type="submission" date="2016-11" db="EMBL/GenBank/DDBJ databases">
        <authorList>
            <person name="Varghese N."/>
            <person name="Submissions S."/>
        </authorList>
    </citation>
    <scope>NUCLEOTIDE SEQUENCE [LARGE SCALE GENOMIC DNA]</scope>
    <source>
        <strain evidence="7">DSM 24724</strain>
    </source>
</reference>
<keyword evidence="4 5" id="KW-0472">Membrane</keyword>
<dbReference type="AlphaFoldDB" id="A0A1M6ZTT9"/>
<dbReference type="InterPro" id="IPR003810">
    <property type="entry name" value="Mntp/YtaF"/>
</dbReference>
<dbReference type="Proteomes" id="UP000184028">
    <property type="component" value="Unassembled WGS sequence"/>
</dbReference>
<accession>A0A1M6ZTT9</accession>
<evidence type="ECO:0000313" key="6">
    <source>
        <dbReference type="EMBL" id="SHL33901.1"/>
    </source>
</evidence>
<dbReference type="RefSeq" id="WP_068841053.1">
    <property type="nucleotide sequence ID" value="NZ_FRBT01000001.1"/>
</dbReference>
<feature type="transmembrane region" description="Helical" evidence="5">
    <location>
        <begin position="162"/>
        <end position="182"/>
    </location>
</feature>
<evidence type="ECO:0000313" key="7">
    <source>
        <dbReference type="Proteomes" id="UP000184028"/>
    </source>
</evidence>
<feature type="transmembrane region" description="Helical" evidence="5">
    <location>
        <begin position="72"/>
        <end position="88"/>
    </location>
</feature>
<organism evidence="6 7">
    <name type="scientific">Flavobacterium chilense</name>
    <dbReference type="NCBI Taxonomy" id="946677"/>
    <lineage>
        <taxon>Bacteria</taxon>
        <taxon>Pseudomonadati</taxon>
        <taxon>Bacteroidota</taxon>
        <taxon>Flavobacteriia</taxon>
        <taxon>Flavobacteriales</taxon>
        <taxon>Flavobacteriaceae</taxon>
        <taxon>Flavobacterium</taxon>
    </lineage>
</organism>
<keyword evidence="3 5" id="KW-1133">Transmembrane helix</keyword>
<feature type="transmembrane region" description="Helical" evidence="5">
    <location>
        <begin position="108"/>
        <end position="128"/>
    </location>
</feature>